<keyword evidence="6" id="KW-1185">Reference proteome</keyword>
<feature type="domain" description="Beta-ketoacyl synthase C-terminal" evidence="4">
    <location>
        <begin position="2"/>
        <end position="48"/>
    </location>
</feature>
<keyword evidence="2" id="KW-0597">Phosphoprotein</keyword>
<evidence type="ECO:0000313" key="5">
    <source>
        <dbReference type="EMBL" id="MDO5977251.1"/>
    </source>
</evidence>
<dbReference type="InterPro" id="IPR014031">
    <property type="entry name" value="Ketoacyl_synth_C"/>
</dbReference>
<accession>A0ABT8WVN8</accession>
<proteinExistence type="predicted"/>
<dbReference type="Gene3D" id="3.40.47.10">
    <property type="match status" value="1"/>
</dbReference>
<reference evidence="5" key="1">
    <citation type="submission" date="2023-07" db="EMBL/GenBank/DDBJ databases">
        <title>Two novel species in the genus Flavivirga.</title>
        <authorList>
            <person name="Kwon K."/>
        </authorList>
    </citation>
    <scope>NUCLEOTIDE SEQUENCE</scope>
    <source>
        <strain evidence="5">KACC 14158</strain>
    </source>
</reference>
<feature type="non-terminal residue" evidence="5">
    <location>
        <position position="1"/>
    </location>
</feature>
<gene>
    <name evidence="5" type="ORF">Q4Q40_23915</name>
</gene>
<comment type="caution">
    <text evidence="5">The sequence shown here is derived from an EMBL/GenBank/DDBJ whole genome shotgun (WGS) entry which is preliminary data.</text>
</comment>
<evidence type="ECO:0000256" key="2">
    <source>
        <dbReference type="ARBA" id="ARBA00022553"/>
    </source>
</evidence>
<dbReference type="SUPFAM" id="SSF53901">
    <property type="entry name" value="Thiolase-like"/>
    <property type="match status" value="1"/>
</dbReference>
<dbReference type="InterPro" id="IPR050091">
    <property type="entry name" value="PKS_NRPS_Biosynth_Enz"/>
</dbReference>
<dbReference type="PANTHER" id="PTHR43775">
    <property type="entry name" value="FATTY ACID SYNTHASE"/>
    <property type="match status" value="1"/>
</dbReference>
<dbReference type="PANTHER" id="PTHR43775:SF37">
    <property type="entry name" value="SI:DKEY-61P9.11"/>
    <property type="match status" value="1"/>
</dbReference>
<evidence type="ECO:0000256" key="1">
    <source>
        <dbReference type="ARBA" id="ARBA00022450"/>
    </source>
</evidence>
<organism evidence="5 6">
    <name type="scientific">Flavivirga jejuensis</name>
    <dbReference type="NCBI Taxonomy" id="870487"/>
    <lineage>
        <taxon>Bacteria</taxon>
        <taxon>Pseudomonadati</taxon>
        <taxon>Bacteroidota</taxon>
        <taxon>Flavobacteriia</taxon>
        <taxon>Flavobacteriales</taxon>
        <taxon>Flavobacteriaceae</taxon>
        <taxon>Flavivirga</taxon>
    </lineage>
</organism>
<evidence type="ECO:0000256" key="3">
    <source>
        <dbReference type="SAM" id="MobiDB-lite"/>
    </source>
</evidence>
<evidence type="ECO:0000313" key="6">
    <source>
        <dbReference type="Proteomes" id="UP001176806"/>
    </source>
</evidence>
<name>A0ABT8WVN8_9FLAO</name>
<dbReference type="EMBL" id="JAUOEL010000018">
    <property type="protein sequence ID" value="MDO5977251.1"/>
    <property type="molecule type" value="Genomic_DNA"/>
</dbReference>
<dbReference type="Pfam" id="PF02801">
    <property type="entry name" value="Ketoacyl-synt_C"/>
    <property type="match status" value="1"/>
</dbReference>
<dbReference type="InterPro" id="IPR016039">
    <property type="entry name" value="Thiolase-like"/>
</dbReference>
<protein>
    <recommendedName>
        <fullName evidence="4">Beta-ketoacyl synthase C-terminal domain-containing protein</fullName>
    </recommendedName>
</protein>
<feature type="region of interest" description="Disordered" evidence="3">
    <location>
        <begin position="136"/>
        <end position="160"/>
    </location>
</feature>
<dbReference type="Proteomes" id="UP001176806">
    <property type="component" value="Unassembled WGS sequence"/>
</dbReference>
<keyword evidence="1" id="KW-0596">Phosphopantetheine</keyword>
<evidence type="ECO:0000259" key="4">
    <source>
        <dbReference type="Pfam" id="PF02801"/>
    </source>
</evidence>
<feature type="compositionally biased region" description="Basic residues" evidence="3">
    <location>
        <begin position="148"/>
        <end position="160"/>
    </location>
</feature>
<sequence>AVYRNTSKKPCSLGSVKPNIGHPLCAEGIAGFIKVVLTLHHQRYVPFISGQQPMEHYNIETSPFHFVRKEKTDSTEYTAAGLSSFADGGTNAHVVVQAWERPVTGYAPRKPLPTPNLKPHNLRKENNSLITKSQQNSLFKTQKEKTPPAKHKNKFWRQNI</sequence>